<feature type="signal peptide" evidence="7">
    <location>
        <begin position="1"/>
        <end position="16"/>
    </location>
</feature>
<dbReference type="PANTHER" id="PTHR34142">
    <property type="entry name" value="ENDO-BETA-1,4-GLUCANASE A"/>
    <property type="match status" value="1"/>
</dbReference>
<evidence type="ECO:0000256" key="2">
    <source>
        <dbReference type="ARBA" id="ARBA00005641"/>
    </source>
</evidence>
<keyword evidence="10" id="KW-1185">Reference proteome</keyword>
<evidence type="ECO:0000256" key="7">
    <source>
        <dbReference type="SAM" id="SignalP"/>
    </source>
</evidence>
<dbReference type="GO" id="GO:0008810">
    <property type="term" value="F:cellulase activity"/>
    <property type="evidence" value="ECO:0007669"/>
    <property type="project" value="UniProtKB-EC"/>
</dbReference>
<dbReference type="GO" id="GO:0009251">
    <property type="term" value="P:glucan catabolic process"/>
    <property type="evidence" value="ECO:0007669"/>
    <property type="project" value="TreeGrafter"/>
</dbReference>
<protein>
    <recommendedName>
        <fullName evidence="3">cellulase</fullName>
        <ecNumber evidence="3">3.2.1.4</ecNumber>
    </recommendedName>
</protein>
<name>A0AA39GQ57_SARSR</name>
<keyword evidence="5 6" id="KW-0326">Glycosidase</keyword>
<evidence type="ECO:0000256" key="1">
    <source>
        <dbReference type="ARBA" id="ARBA00000966"/>
    </source>
</evidence>
<feature type="chain" id="PRO_5041307328" description="cellulase" evidence="7">
    <location>
        <begin position="17"/>
        <end position="395"/>
    </location>
</feature>
<comment type="catalytic activity">
    <reaction evidence="1">
        <text>Endohydrolysis of (1-&gt;4)-beta-D-glucosidic linkages in cellulose, lichenin and cereal beta-D-glucans.</text>
        <dbReference type="EC" id="3.2.1.4"/>
    </reaction>
</comment>
<feature type="domain" description="Glycoside hydrolase family 5" evidence="8">
    <location>
        <begin position="51"/>
        <end position="324"/>
    </location>
</feature>
<gene>
    <name evidence="9" type="ORF">NLU13_1022</name>
</gene>
<dbReference type="SUPFAM" id="SSF51445">
    <property type="entry name" value="(Trans)glycosidases"/>
    <property type="match status" value="1"/>
</dbReference>
<sequence>MKSITLLLSGALRASASIYYAGVAESGGEFGLYIDENGDKLGIPGRFDADYAFANPNTVDTFVDEQGFNLFRVAFVLERMCPMETGLGATFNETSPRRLVGGTVACCPGSQLTRTDAILDPHNYMRYNDPYQLPMSGSVIGNTSDPDAATTEQFAEFWHELAGRFKDNERVAFGIMNEPHDMPTQLVFDNNQAAVDAIRATGATNLILVPGNNWSGGHSWTQNWGGDLLPNSEFMGKIKDPANNWVLDIHEYLDADFSGTKSECVNSFADNLAELTAWLRANGLKAMVTEFGGSDSDACKAMVADALQYMQSNDEYIGWTAWAAGPLWGTNSPCCTSSGQLGSLEPGSTAAGGGPGLYDSVWLPVFVPNIPGTLDWDGAIDSHVGNGGNMTRRWI</sequence>
<dbReference type="InterPro" id="IPR001547">
    <property type="entry name" value="Glyco_hydro_5"/>
</dbReference>
<evidence type="ECO:0000256" key="3">
    <source>
        <dbReference type="ARBA" id="ARBA00012601"/>
    </source>
</evidence>
<dbReference type="EMBL" id="JAPDFR010000001">
    <property type="protein sequence ID" value="KAK0391522.1"/>
    <property type="molecule type" value="Genomic_DNA"/>
</dbReference>
<reference evidence="9" key="1">
    <citation type="submission" date="2022-10" db="EMBL/GenBank/DDBJ databases">
        <title>Determination and structural analysis of whole genome sequence of Sarocladium strictum F4-1.</title>
        <authorList>
            <person name="Hu L."/>
            <person name="Jiang Y."/>
        </authorList>
    </citation>
    <scope>NUCLEOTIDE SEQUENCE</scope>
    <source>
        <strain evidence="9">F4-1</strain>
    </source>
</reference>
<dbReference type="PROSITE" id="PS00659">
    <property type="entry name" value="GLYCOSYL_HYDROL_F5"/>
    <property type="match status" value="1"/>
</dbReference>
<comment type="similarity">
    <text evidence="2 6">Belongs to the glycosyl hydrolase 5 (cellulase A) family.</text>
</comment>
<dbReference type="InterPro" id="IPR017853">
    <property type="entry name" value="GH"/>
</dbReference>
<dbReference type="AlphaFoldDB" id="A0AA39GQ57"/>
<evidence type="ECO:0000256" key="6">
    <source>
        <dbReference type="RuleBase" id="RU361153"/>
    </source>
</evidence>
<accession>A0AA39GQ57</accession>
<dbReference type="EC" id="3.2.1.4" evidence="3"/>
<dbReference type="Gene3D" id="3.20.20.80">
    <property type="entry name" value="Glycosidases"/>
    <property type="match status" value="1"/>
</dbReference>
<dbReference type="Pfam" id="PF00150">
    <property type="entry name" value="Cellulase"/>
    <property type="match status" value="1"/>
</dbReference>
<proteinExistence type="inferred from homology"/>
<dbReference type="PANTHER" id="PTHR34142:SF1">
    <property type="entry name" value="GLYCOSIDE HYDROLASE FAMILY 5 DOMAIN-CONTAINING PROTEIN"/>
    <property type="match status" value="1"/>
</dbReference>
<evidence type="ECO:0000256" key="5">
    <source>
        <dbReference type="ARBA" id="ARBA00023295"/>
    </source>
</evidence>
<comment type="caution">
    <text evidence="9">The sequence shown here is derived from an EMBL/GenBank/DDBJ whole genome shotgun (WGS) entry which is preliminary data.</text>
</comment>
<organism evidence="9 10">
    <name type="scientific">Sarocladium strictum</name>
    <name type="common">Black bundle disease fungus</name>
    <name type="synonym">Acremonium strictum</name>
    <dbReference type="NCBI Taxonomy" id="5046"/>
    <lineage>
        <taxon>Eukaryota</taxon>
        <taxon>Fungi</taxon>
        <taxon>Dikarya</taxon>
        <taxon>Ascomycota</taxon>
        <taxon>Pezizomycotina</taxon>
        <taxon>Sordariomycetes</taxon>
        <taxon>Hypocreomycetidae</taxon>
        <taxon>Hypocreales</taxon>
        <taxon>Sarocladiaceae</taxon>
        <taxon>Sarocladium</taxon>
    </lineage>
</organism>
<dbReference type="InterPro" id="IPR018087">
    <property type="entry name" value="Glyco_hydro_5_CS"/>
</dbReference>
<keyword evidence="7" id="KW-0732">Signal</keyword>
<dbReference type="Proteomes" id="UP001175261">
    <property type="component" value="Unassembled WGS sequence"/>
</dbReference>
<evidence type="ECO:0000256" key="4">
    <source>
        <dbReference type="ARBA" id="ARBA00022801"/>
    </source>
</evidence>
<keyword evidence="4 6" id="KW-0378">Hydrolase</keyword>
<evidence type="ECO:0000313" key="10">
    <source>
        <dbReference type="Proteomes" id="UP001175261"/>
    </source>
</evidence>
<evidence type="ECO:0000259" key="8">
    <source>
        <dbReference type="Pfam" id="PF00150"/>
    </source>
</evidence>
<evidence type="ECO:0000313" key="9">
    <source>
        <dbReference type="EMBL" id="KAK0391522.1"/>
    </source>
</evidence>